<keyword evidence="1" id="KW-0472">Membrane</keyword>
<dbReference type="EMBL" id="FSQX01000001">
    <property type="protein sequence ID" value="SIN61175.1"/>
    <property type="molecule type" value="Genomic_DNA"/>
</dbReference>
<gene>
    <name evidence="2" type="ORF">SAMN05878438_0428</name>
</gene>
<sequence>MKLIFGYLAGLLFGLGLAIGGMTDPHRVQGFLDVFGNWDPTLIFVMGGAVVTTFVGYQLVFRRQGPLFAETFIVPTRRDIDTRLLIGAAVFGIGWGLSGYCPGPAFASISGITWPLVALLLSMVAGWWLARRV</sequence>
<evidence type="ECO:0000313" key="2">
    <source>
        <dbReference type="EMBL" id="SIN61175.1"/>
    </source>
</evidence>
<name>A0A1N6I7F1_9GAMM</name>
<dbReference type="Proteomes" id="UP000185024">
    <property type="component" value="Unassembled WGS sequence"/>
</dbReference>
<reference evidence="2 3" key="1">
    <citation type="submission" date="2016-11" db="EMBL/GenBank/DDBJ databases">
        <authorList>
            <person name="Jaros S."/>
            <person name="Januszkiewicz K."/>
            <person name="Wedrychowicz H."/>
        </authorList>
    </citation>
    <scope>NUCLEOTIDE SEQUENCE [LARGE SCALE GENOMIC DNA]</scope>
    <source>
        <strain evidence="2 3">ACAM 239</strain>
    </source>
</reference>
<proteinExistence type="predicted"/>
<accession>A0A1N6I7F1</accession>
<evidence type="ECO:0008006" key="4">
    <source>
        <dbReference type="Google" id="ProtNLM"/>
    </source>
</evidence>
<dbReference type="RefSeq" id="WP_062372443.1">
    <property type="nucleotide sequence ID" value="NZ_BJOI01000010.1"/>
</dbReference>
<dbReference type="InterPro" id="IPR046513">
    <property type="entry name" value="DUF6691"/>
</dbReference>
<evidence type="ECO:0000256" key="1">
    <source>
        <dbReference type="SAM" id="Phobius"/>
    </source>
</evidence>
<keyword evidence="1" id="KW-0812">Transmembrane</keyword>
<evidence type="ECO:0000313" key="3">
    <source>
        <dbReference type="Proteomes" id="UP000185024"/>
    </source>
</evidence>
<dbReference type="AlphaFoldDB" id="A0A1N6I7F1"/>
<feature type="transmembrane region" description="Helical" evidence="1">
    <location>
        <begin position="42"/>
        <end position="61"/>
    </location>
</feature>
<keyword evidence="1" id="KW-1133">Transmembrane helix</keyword>
<organism evidence="2 3">
    <name type="scientific">Vreelandella aquamarina</name>
    <dbReference type="NCBI Taxonomy" id="77097"/>
    <lineage>
        <taxon>Bacteria</taxon>
        <taxon>Pseudomonadati</taxon>
        <taxon>Pseudomonadota</taxon>
        <taxon>Gammaproteobacteria</taxon>
        <taxon>Oceanospirillales</taxon>
        <taxon>Halomonadaceae</taxon>
        <taxon>Vreelandella</taxon>
    </lineage>
</organism>
<protein>
    <recommendedName>
        <fullName evidence="4">YeeE/YedE family protein</fullName>
    </recommendedName>
</protein>
<dbReference type="Pfam" id="PF20398">
    <property type="entry name" value="DUF6691"/>
    <property type="match status" value="1"/>
</dbReference>
<feature type="transmembrane region" description="Helical" evidence="1">
    <location>
        <begin position="82"/>
        <end position="100"/>
    </location>
</feature>
<feature type="transmembrane region" description="Helical" evidence="1">
    <location>
        <begin position="112"/>
        <end position="130"/>
    </location>
</feature>
<dbReference type="GeneID" id="97276103"/>